<dbReference type="RefSeq" id="WP_162660820.1">
    <property type="nucleotide sequence ID" value="NZ_LR593887.1"/>
</dbReference>
<proteinExistence type="inferred from homology"/>
<accession>A0A6C2YW40</accession>
<dbReference type="Gene3D" id="3.40.50.300">
    <property type="entry name" value="P-loop containing nucleotide triphosphate hydrolases"/>
    <property type="match status" value="1"/>
</dbReference>
<dbReference type="GO" id="GO:0016887">
    <property type="term" value="F:ATP hydrolysis activity"/>
    <property type="evidence" value="ECO:0007669"/>
    <property type="project" value="InterPro"/>
</dbReference>
<evidence type="ECO:0000259" key="5">
    <source>
        <dbReference type="PROSITE" id="PS50893"/>
    </source>
</evidence>
<dbReference type="InterPro" id="IPR003593">
    <property type="entry name" value="AAA+_ATPase"/>
</dbReference>
<keyword evidence="7" id="KW-1185">Reference proteome</keyword>
<dbReference type="PROSITE" id="PS50893">
    <property type="entry name" value="ABC_TRANSPORTER_2"/>
    <property type="match status" value="1"/>
</dbReference>
<keyword evidence="2" id="KW-0813">Transport</keyword>
<evidence type="ECO:0000256" key="1">
    <source>
        <dbReference type="ARBA" id="ARBA00005417"/>
    </source>
</evidence>
<feature type="domain" description="ABC transporter" evidence="5">
    <location>
        <begin position="2"/>
        <end position="231"/>
    </location>
</feature>
<dbReference type="Pfam" id="PF00005">
    <property type="entry name" value="ABC_tran"/>
    <property type="match status" value="1"/>
</dbReference>
<dbReference type="SUPFAM" id="SSF52540">
    <property type="entry name" value="P-loop containing nucleoside triphosphate hydrolases"/>
    <property type="match status" value="1"/>
</dbReference>
<name>A0A6C2YW40_9BACT</name>
<keyword evidence="3" id="KW-0547">Nucleotide-binding</keyword>
<dbReference type="EMBL" id="LR586016">
    <property type="protein sequence ID" value="VIP05664.1"/>
    <property type="molecule type" value="Genomic_DNA"/>
</dbReference>
<protein>
    <recommendedName>
        <fullName evidence="5">ABC transporter domain-containing protein</fullName>
    </recommendedName>
</protein>
<evidence type="ECO:0000256" key="2">
    <source>
        <dbReference type="ARBA" id="ARBA00022448"/>
    </source>
</evidence>
<gene>
    <name evidence="6" type="ORF">GMBLW1_35290</name>
</gene>
<dbReference type="InterPro" id="IPR003439">
    <property type="entry name" value="ABC_transporter-like_ATP-bd"/>
</dbReference>
<organism evidence="6">
    <name type="scientific">Tuwongella immobilis</name>
    <dbReference type="NCBI Taxonomy" id="692036"/>
    <lineage>
        <taxon>Bacteria</taxon>
        <taxon>Pseudomonadati</taxon>
        <taxon>Planctomycetota</taxon>
        <taxon>Planctomycetia</taxon>
        <taxon>Gemmatales</taxon>
        <taxon>Gemmataceae</taxon>
        <taxon>Tuwongella</taxon>
    </lineage>
</organism>
<reference evidence="6" key="1">
    <citation type="submission" date="2019-04" db="EMBL/GenBank/DDBJ databases">
        <authorList>
            <consortium name="Science for Life Laboratories"/>
        </authorList>
    </citation>
    <scope>NUCLEOTIDE SEQUENCE</scope>
    <source>
        <strain evidence="6">MBLW1</strain>
    </source>
</reference>
<dbReference type="CDD" id="cd03230">
    <property type="entry name" value="ABC_DR_subfamily_A"/>
    <property type="match status" value="1"/>
</dbReference>
<dbReference type="Proteomes" id="UP000464378">
    <property type="component" value="Chromosome"/>
</dbReference>
<evidence type="ECO:0000256" key="4">
    <source>
        <dbReference type="ARBA" id="ARBA00022840"/>
    </source>
</evidence>
<dbReference type="AlphaFoldDB" id="A0A6C2YW40"/>
<sequence>MIHVENLTKYYGDYPAVRGISFDVAKGQIVGFLGPNGAGKSTTMRILSGFLTASSGKATIDGQDVFWRPIEARRRIGYMPESCPLYLEMRVEEYLRFRAGLKDVPHRKQRSRIDYVAERCHIADVRRQLIGTLSKGYRQRVGLADALLADPPVLILDEPTAGLDPTQIRETRNLIRELGQQHTILLSTHILPEVEATCDSMILIYQGQVAAMGTLGGVRQQYGNRTLEEIFVRITGAER</sequence>
<dbReference type="PANTHER" id="PTHR43335">
    <property type="entry name" value="ABC TRANSPORTER, ATP-BINDING PROTEIN"/>
    <property type="match status" value="1"/>
</dbReference>
<evidence type="ECO:0000313" key="7">
    <source>
        <dbReference type="Proteomes" id="UP000464378"/>
    </source>
</evidence>
<dbReference type="KEGG" id="tim:GMBLW1_35290"/>
<dbReference type="PANTHER" id="PTHR43335:SF4">
    <property type="entry name" value="ABC TRANSPORTER, ATP-BINDING PROTEIN"/>
    <property type="match status" value="1"/>
</dbReference>
<dbReference type="EMBL" id="LR593887">
    <property type="protein sequence ID" value="VTS08684.1"/>
    <property type="molecule type" value="Genomic_DNA"/>
</dbReference>
<keyword evidence="4" id="KW-0067">ATP-binding</keyword>
<evidence type="ECO:0000313" key="6">
    <source>
        <dbReference type="EMBL" id="VIP05664.1"/>
    </source>
</evidence>
<comment type="similarity">
    <text evidence="1">Belongs to the ABC transporter superfamily.</text>
</comment>
<dbReference type="SMART" id="SM00382">
    <property type="entry name" value="AAA"/>
    <property type="match status" value="1"/>
</dbReference>
<dbReference type="GO" id="GO:0005524">
    <property type="term" value="F:ATP binding"/>
    <property type="evidence" value="ECO:0007669"/>
    <property type="project" value="UniProtKB-KW"/>
</dbReference>
<dbReference type="InterPro" id="IPR027417">
    <property type="entry name" value="P-loop_NTPase"/>
</dbReference>
<evidence type="ECO:0000256" key="3">
    <source>
        <dbReference type="ARBA" id="ARBA00022741"/>
    </source>
</evidence>
<dbReference type="InParanoid" id="A0A6C2YW40"/>